<dbReference type="SUPFAM" id="SSF46689">
    <property type="entry name" value="Homeodomain-like"/>
    <property type="match status" value="1"/>
</dbReference>
<keyword evidence="2" id="KW-1185">Reference proteome</keyword>
<dbReference type="Ensembl" id="ENSPNAT00000087201.1">
    <property type="protein sequence ID" value="ENSPNAP00000054573.1"/>
    <property type="gene ID" value="ENSPNAG00000033693.1"/>
</dbReference>
<dbReference type="Proteomes" id="UP001501920">
    <property type="component" value="Chromosome 20"/>
</dbReference>
<evidence type="ECO:0000313" key="1">
    <source>
        <dbReference type="Ensembl" id="ENSPNAP00000054573.1"/>
    </source>
</evidence>
<proteinExistence type="predicted"/>
<accession>A0AAR2JRD2</accession>
<sequence>GCKNVPQHKIAQTLNIPPSTAHNMIRRLRESGEMPVHKGQSRRSVLDARDLRALPEIIVAVQSTNASESCKMSRFQHLMCVRCSMQYINWP</sequence>
<dbReference type="AlphaFoldDB" id="A0AAR2JRD2"/>
<dbReference type="InterPro" id="IPR009057">
    <property type="entry name" value="Homeodomain-like_sf"/>
</dbReference>
<protein>
    <submittedName>
        <fullName evidence="1">Uncharacterized protein</fullName>
    </submittedName>
</protein>
<name>A0AAR2JRD2_PYGNA</name>
<reference evidence="1 2" key="1">
    <citation type="submission" date="2020-10" db="EMBL/GenBank/DDBJ databases">
        <title>Pygocentrus nattereri (red-bellied piranha) genome, fPygNat1, primary haplotype.</title>
        <authorList>
            <person name="Myers G."/>
            <person name="Meyer A."/>
            <person name="Karagic N."/>
            <person name="Pippel M."/>
            <person name="Winkler S."/>
            <person name="Tracey A."/>
            <person name="Wood J."/>
            <person name="Formenti G."/>
            <person name="Howe K."/>
            <person name="Fedrigo O."/>
            <person name="Jarvis E.D."/>
        </authorList>
    </citation>
    <scope>NUCLEOTIDE SEQUENCE [LARGE SCALE GENOMIC DNA]</scope>
</reference>
<evidence type="ECO:0000313" key="2">
    <source>
        <dbReference type="Proteomes" id="UP001501920"/>
    </source>
</evidence>
<reference evidence="1" key="2">
    <citation type="submission" date="2025-08" db="UniProtKB">
        <authorList>
            <consortium name="Ensembl"/>
        </authorList>
    </citation>
    <scope>IDENTIFICATION</scope>
</reference>
<organism evidence="1 2">
    <name type="scientific">Pygocentrus nattereri</name>
    <name type="common">Red-bellied piranha</name>
    <dbReference type="NCBI Taxonomy" id="42514"/>
    <lineage>
        <taxon>Eukaryota</taxon>
        <taxon>Metazoa</taxon>
        <taxon>Chordata</taxon>
        <taxon>Craniata</taxon>
        <taxon>Vertebrata</taxon>
        <taxon>Euteleostomi</taxon>
        <taxon>Actinopterygii</taxon>
        <taxon>Neopterygii</taxon>
        <taxon>Teleostei</taxon>
        <taxon>Ostariophysi</taxon>
        <taxon>Characiformes</taxon>
        <taxon>Characoidei</taxon>
        <taxon>Pygocentrus</taxon>
    </lineage>
</organism>
<reference evidence="1" key="3">
    <citation type="submission" date="2025-09" db="UniProtKB">
        <authorList>
            <consortium name="Ensembl"/>
        </authorList>
    </citation>
    <scope>IDENTIFICATION</scope>
</reference>